<dbReference type="AlphaFoldDB" id="A0A1H7HUI0"/>
<dbReference type="Proteomes" id="UP000199664">
    <property type="component" value="Unassembled WGS sequence"/>
</dbReference>
<reference evidence="3" key="1">
    <citation type="submission" date="2016-10" db="EMBL/GenBank/DDBJ databases">
        <authorList>
            <person name="Varghese N."/>
            <person name="Submissions S."/>
        </authorList>
    </citation>
    <scope>NUCLEOTIDE SEQUENCE [LARGE SCALE GENOMIC DNA]</scope>
    <source>
        <strain evidence="3">LMG 26383,CCUG 61248,R- 45681</strain>
    </source>
</reference>
<feature type="domain" description="NadR/Ttd14 AAA" evidence="1">
    <location>
        <begin position="9"/>
        <end position="172"/>
    </location>
</feature>
<protein>
    <submittedName>
        <fullName evidence="2">Predicted ATPase</fullName>
    </submittedName>
</protein>
<accession>A0A1H7HUI0</accession>
<dbReference type="Gene3D" id="3.40.50.300">
    <property type="entry name" value="P-loop containing nucleotide triphosphate hydrolases"/>
    <property type="match status" value="1"/>
</dbReference>
<dbReference type="InterPro" id="IPR027417">
    <property type="entry name" value="P-loop_NTPase"/>
</dbReference>
<evidence type="ECO:0000259" key="1">
    <source>
        <dbReference type="Pfam" id="PF13521"/>
    </source>
</evidence>
<name>A0A1H7HUI0_9HYPH</name>
<sequence>MTKTDRRLFVLTGGPGAGKTTLLTALAAAGHMIAPEAGRAIIRDQLAIDGPALPWRDRALFAELMLNFDLRSHAEAQAGMAPVFFDRGVPDSIGYLRLCGLPVPEHVERAARAFRYARIVFVAPPWREIYAQDAERKQDFAEAERTHEAVTAAYRDHGYELVELPRADVETRAAFVLERARGLASDRS</sequence>
<dbReference type="InterPro" id="IPR038727">
    <property type="entry name" value="NadR/Ttd14_AAA_dom"/>
</dbReference>
<gene>
    <name evidence="2" type="ORF">SAMN04515666_101770</name>
</gene>
<evidence type="ECO:0000313" key="2">
    <source>
        <dbReference type="EMBL" id="SEK53996.1"/>
    </source>
</evidence>
<dbReference type="Pfam" id="PF13521">
    <property type="entry name" value="AAA_28"/>
    <property type="match status" value="1"/>
</dbReference>
<dbReference type="RefSeq" id="WP_091830585.1">
    <property type="nucleotide sequence ID" value="NZ_FOAN01000001.1"/>
</dbReference>
<organism evidence="2 3">
    <name type="scientific">Bosea lupini</name>
    <dbReference type="NCBI Taxonomy" id="1036779"/>
    <lineage>
        <taxon>Bacteria</taxon>
        <taxon>Pseudomonadati</taxon>
        <taxon>Pseudomonadota</taxon>
        <taxon>Alphaproteobacteria</taxon>
        <taxon>Hyphomicrobiales</taxon>
        <taxon>Boseaceae</taxon>
        <taxon>Bosea</taxon>
    </lineage>
</organism>
<evidence type="ECO:0000313" key="3">
    <source>
        <dbReference type="Proteomes" id="UP000199664"/>
    </source>
</evidence>
<proteinExistence type="predicted"/>
<dbReference type="OrthoDB" id="5638848at2"/>
<dbReference type="SUPFAM" id="SSF52540">
    <property type="entry name" value="P-loop containing nucleoside triphosphate hydrolases"/>
    <property type="match status" value="1"/>
</dbReference>
<dbReference type="STRING" id="1036779.SAMN04515666_101770"/>
<dbReference type="EMBL" id="FOAN01000001">
    <property type="protein sequence ID" value="SEK53996.1"/>
    <property type="molecule type" value="Genomic_DNA"/>
</dbReference>
<keyword evidence="3" id="KW-1185">Reference proteome</keyword>